<feature type="compositionally biased region" description="Basic residues" evidence="1">
    <location>
        <begin position="9"/>
        <end position="18"/>
    </location>
</feature>
<keyword evidence="3" id="KW-1185">Reference proteome</keyword>
<evidence type="ECO:0000256" key="1">
    <source>
        <dbReference type="SAM" id="MobiDB-lite"/>
    </source>
</evidence>
<dbReference type="Proteomes" id="UP001628091">
    <property type="component" value="Unassembled WGS sequence"/>
</dbReference>
<comment type="caution">
    <text evidence="2">The sequence shown here is derived from an EMBL/GenBank/DDBJ whole genome shotgun (WGS) entry which is preliminary data.</text>
</comment>
<accession>A0ABQ0GUN2</accession>
<reference evidence="2 3" key="1">
    <citation type="submission" date="2024-10" db="EMBL/GenBank/DDBJ databases">
        <title>Isolation, draft genome sequencing and identification of Phyllobacterium sp. NSA23, isolated from leaf soil.</title>
        <authorList>
            <person name="Akita H."/>
        </authorList>
    </citation>
    <scope>NUCLEOTIDE SEQUENCE [LARGE SCALE GENOMIC DNA]</scope>
    <source>
        <strain evidence="2 3">NSA23</strain>
    </source>
</reference>
<name>A0ABQ0GUN2_9HYPH</name>
<evidence type="ECO:0000313" key="3">
    <source>
        <dbReference type="Proteomes" id="UP001628091"/>
    </source>
</evidence>
<organism evidence="2 3">
    <name type="scientific">Phyllobacterium phragmitis</name>
    <dbReference type="NCBI Taxonomy" id="2670329"/>
    <lineage>
        <taxon>Bacteria</taxon>
        <taxon>Pseudomonadati</taxon>
        <taxon>Pseudomonadota</taxon>
        <taxon>Alphaproteobacteria</taxon>
        <taxon>Hyphomicrobiales</taxon>
        <taxon>Phyllobacteriaceae</taxon>
        <taxon>Phyllobacterium</taxon>
    </lineage>
</organism>
<dbReference type="EMBL" id="BAAFZP010000001">
    <property type="protein sequence ID" value="GAB1580376.1"/>
    <property type="molecule type" value="Genomic_DNA"/>
</dbReference>
<gene>
    <name evidence="2" type="ORF">PPNSA23_03190</name>
</gene>
<feature type="region of interest" description="Disordered" evidence="1">
    <location>
        <begin position="1"/>
        <end position="81"/>
    </location>
</feature>
<proteinExistence type="predicted"/>
<protein>
    <submittedName>
        <fullName evidence="2">Uncharacterized protein</fullName>
    </submittedName>
</protein>
<feature type="compositionally biased region" description="Basic and acidic residues" evidence="1">
    <location>
        <begin position="34"/>
        <end position="81"/>
    </location>
</feature>
<sequence length="81" mass="9010">MRQAERKKPMAKAGKKHMGPGTQGKGDGTGAMTDIDKSKVEENAVLSNRDKAQHPRQRGLDSKEVETEQYHDHAGNRRPDD</sequence>
<evidence type="ECO:0000313" key="2">
    <source>
        <dbReference type="EMBL" id="GAB1580376.1"/>
    </source>
</evidence>